<keyword evidence="8" id="KW-0547">Nucleotide-binding</keyword>
<dbReference type="PROSITE" id="PS50885">
    <property type="entry name" value="HAMP"/>
    <property type="match status" value="1"/>
</dbReference>
<dbReference type="FunFam" id="3.30.565.10:FF:000013">
    <property type="entry name" value="Two-component sensor histidine kinase"/>
    <property type="match status" value="1"/>
</dbReference>
<dbReference type="InterPro" id="IPR004358">
    <property type="entry name" value="Sig_transdc_His_kin-like_C"/>
</dbReference>
<dbReference type="CDD" id="cd00082">
    <property type="entry name" value="HisKA"/>
    <property type="match status" value="1"/>
</dbReference>
<feature type="domain" description="Histidine kinase" evidence="17">
    <location>
        <begin position="337"/>
        <end position="554"/>
    </location>
</feature>
<dbReference type="SMART" id="SM00304">
    <property type="entry name" value="HAMP"/>
    <property type="match status" value="1"/>
</dbReference>
<dbReference type="InterPro" id="IPR003661">
    <property type="entry name" value="HisK_dim/P_dom"/>
</dbReference>
<name>A0A3G8ZJU6_9ACTN</name>
<dbReference type="SUPFAM" id="SSF55874">
    <property type="entry name" value="ATPase domain of HSP90 chaperone/DNA topoisomerase II/histidine kinase"/>
    <property type="match status" value="1"/>
</dbReference>
<dbReference type="SMART" id="SM00388">
    <property type="entry name" value="HisKA"/>
    <property type="match status" value="1"/>
</dbReference>
<dbReference type="GO" id="GO:0005524">
    <property type="term" value="F:ATP binding"/>
    <property type="evidence" value="ECO:0007669"/>
    <property type="project" value="UniProtKB-KW"/>
</dbReference>
<dbReference type="RefSeq" id="WP_124798165.1">
    <property type="nucleotide sequence ID" value="NZ_CP034170.1"/>
</dbReference>
<dbReference type="GO" id="GO:0005886">
    <property type="term" value="C:plasma membrane"/>
    <property type="evidence" value="ECO:0007669"/>
    <property type="project" value="UniProtKB-SubCell"/>
</dbReference>
<dbReference type="OrthoDB" id="9786919at2"/>
<keyword evidence="13 16" id="KW-0472">Membrane</keyword>
<evidence type="ECO:0000259" key="18">
    <source>
        <dbReference type="PROSITE" id="PS50885"/>
    </source>
</evidence>
<dbReference type="CDD" id="cd00075">
    <property type="entry name" value="HATPase"/>
    <property type="match status" value="1"/>
</dbReference>
<dbReference type="InterPro" id="IPR005467">
    <property type="entry name" value="His_kinase_dom"/>
</dbReference>
<dbReference type="Proteomes" id="UP000268084">
    <property type="component" value="Chromosome"/>
</dbReference>
<feature type="region of interest" description="Disordered" evidence="15">
    <location>
        <begin position="27"/>
        <end position="51"/>
    </location>
</feature>
<dbReference type="PRINTS" id="PR00344">
    <property type="entry name" value="BCTRLSENSOR"/>
</dbReference>
<gene>
    <name evidence="19" type="ORF">EH165_04185</name>
</gene>
<dbReference type="Gene3D" id="6.10.340.10">
    <property type="match status" value="1"/>
</dbReference>
<dbReference type="Pfam" id="PF02518">
    <property type="entry name" value="HATPase_c"/>
    <property type="match status" value="1"/>
</dbReference>
<evidence type="ECO:0000256" key="16">
    <source>
        <dbReference type="SAM" id="Phobius"/>
    </source>
</evidence>
<evidence type="ECO:0000256" key="14">
    <source>
        <dbReference type="ARBA" id="ARBA00035305"/>
    </source>
</evidence>
<dbReference type="PANTHER" id="PTHR43547:SF2">
    <property type="entry name" value="HYBRID SIGNAL TRANSDUCTION HISTIDINE KINASE C"/>
    <property type="match status" value="1"/>
</dbReference>
<evidence type="ECO:0000256" key="1">
    <source>
        <dbReference type="ARBA" id="ARBA00000085"/>
    </source>
</evidence>
<evidence type="ECO:0000256" key="5">
    <source>
        <dbReference type="ARBA" id="ARBA00022553"/>
    </source>
</evidence>
<dbReference type="Gene3D" id="1.10.287.130">
    <property type="match status" value="1"/>
</dbReference>
<evidence type="ECO:0000256" key="2">
    <source>
        <dbReference type="ARBA" id="ARBA00004651"/>
    </source>
</evidence>
<dbReference type="PANTHER" id="PTHR43547">
    <property type="entry name" value="TWO-COMPONENT HISTIDINE KINASE"/>
    <property type="match status" value="1"/>
</dbReference>
<reference evidence="19 20" key="1">
    <citation type="submission" date="2018-11" db="EMBL/GenBank/DDBJ databases">
        <authorList>
            <person name="Da X."/>
        </authorList>
    </citation>
    <scope>NUCLEOTIDE SEQUENCE [LARGE SCALE GENOMIC DNA]</scope>
    <source>
        <strain evidence="19 20">S14-144</strain>
    </source>
</reference>
<evidence type="ECO:0000256" key="11">
    <source>
        <dbReference type="ARBA" id="ARBA00022989"/>
    </source>
</evidence>
<keyword evidence="6" id="KW-0808">Transferase</keyword>
<dbReference type="CDD" id="cd06225">
    <property type="entry name" value="HAMP"/>
    <property type="match status" value="1"/>
</dbReference>
<dbReference type="EMBL" id="CP034170">
    <property type="protein sequence ID" value="AZI57480.1"/>
    <property type="molecule type" value="Genomic_DNA"/>
</dbReference>
<dbReference type="Gene3D" id="3.30.565.10">
    <property type="entry name" value="Histidine kinase-like ATPase, C-terminal domain"/>
    <property type="match status" value="1"/>
</dbReference>
<evidence type="ECO:0000256" key="6">
    <source>
        <dbReference type="ARBA" id="ARBA00022679"/>
    </source>
</evidence>
<dbReference type="Pfam" id="PF00512">
    <property type="entry name" value="HisKA"/>
    <property type="match status" value="1"/>
</dbReference>
<evidence type="ECO:0000259" key="17">
    <source>
        <dbReference type="PROSITE" id="PS50109"/>
    </source>
</evidence>
<sequence>MSKKLPRDDFDDVPTGPIDLSAVRAELAAESSPGSRSRGSRSPGSPKQSRAAFSRRRFKELLFFCARSLRVRVIVATFILSGVVIVALGFVLQNEITSRLLENKRDAAIAESEALRPDVGAALDGADTDPSQLKRLMNRTLDVLTVPGTADSTSQGSTAGVYEPALASTRGLVGEVDVGPIADVPAALRQRVVEGYLSTQYTSVVRNGSTVPALVVGVPVVARGDTTFELYLIYLLTAETGSVAVVQNLLLAGGGVLVVLLTGIAALIAHQVVRPVQLASAAAGRLAAGALDERMPVQGPIEISQLAGSFNGMAEAIKVQIRQLEEFGALQRRFTSDVSHELRTPLTTVRMAADLLFDARADLPSYLTRSTELMVDELDRFEDLLADLLEISRYDAGMAELSAEPIDLRSTIANSVAAVRTIADNAGVHIVVDVPEAPTHSEIDSRRIERILRNLLANAIDHAEGNPILIQLAADSQAAAISVTDSGVGLNPGEAGLVFNRFWRADPSRQRQTGGTGLGLAIAMEDAKLHGGWLQAYGRPGVGSRFRLTLPRVSGTLLTESPLPLAPEESGAEGESEDHTRFAASSPERRYLEDGLTFAAVSPVALVASAAAEQPSIVLKAHMPAETAWARSQHNYDPEPAALHDSGLDTDAEPSLDEERRGTV</sequence>
<feature type="domain" description="HAMP" evidence="18">
    <location>
        <begin position="270"/>
        <end position="322"/>
    </location>
</feature>
<evidence type="ECO:0000256" key="9">
    <source>
        <dbReference type="ARBA" id="ARBA00022777"/>
    </source>
</evidence>
<dbReference type="InterPro" id="IPR036890">
    <property type="entry name" value="HATPase_C_sf"/>
</dbReference>
<dbReference type="PROSITE" id="PS50109">
    <property type="entry name" value="HIS_KIN"/>
    <property type="match status" value="1"/>
</dbReference>
<accession>A0A3G8ZJU6</accession>
<feature type="region of interest" description="Disordered" evidence="15">
    <location>
        <begin position="559"/>
        <end position="584"/>
    </location>
</feature>
<proteinExistence type="predicted"/>
<feature type="transmembrane region" description="Helical" evidence="16">
    <location>
        <begin position="249"/>
        <end position="269"/>
    </location>
</feature>
<evidence type="ECO:0000256" key="4">
    <source>
        <dbReference type="ARBA" id="ARBA00022475"/>
    </source>
</evidence>
<keyword evidence="5" id="KW-0597">Phosphoprotein</keyword>
<evidence type="ECO:0000256" key="3">
    <source>
        <dbReference type="ARBA" id="ARBA00012438"/>
    </source>
</evidence>
<dbReference type="EC" id="2.7.13.3" evidence="3"/>
<dbReference type="InterPro" id="IPR003660">
    <property type="entry name" value="HAMP_dom"/>
</dbReference>
<dbReference type="AlphaFoldDB" id="A0A3G8ZJU6"/>
<keyword evidence="11 16" id="KW-1133">Transmembrane helix</keyword>
<dbReference type="InterPro" id="IPR036097">
    <property type="entry name" value="HisK_dim/P_sf"/>
</dbReference>
<reference evidence="19 20" key="2">
    <citation type="submission" date="2018-12" db="EMBL/GenBank/DDBJ databases">
        <title>Nakamurella antarcticus sp. nov., isolated from Antarctica South Shetland Islands soil.</title>
        <authorList>
            <person name="Peng F."/>
        </authorList>
    </citation>
    <scope>NUCLEOTIDE SEQUENCE [LARGE SCALE GENOMIC DNA]</scope>
    <source>
        <strain evidence="19 20">S14-144</strain>
    </source>
</reference>
<evidence type="ECO:0000313" key="20">
    <source>
        <dbReference type="Proteomes" id="UP000268084"/>
    </source>
</evidence>
<dbReference type="SUPFAM" id="SSF47384">
    <property type="entry name" value="Homodimeric domain of signal transducing histidine kinase"/>
    <property type="match status" value="1"/>
</dbReference>
<evidence type="ECO:0000256" key="10">
    <source>
        <dbReference type="ARBA" id="ARBA00022840"/>
    </source>
</evidence>
<dbReference type="InterPro" id="IPR047669">
    <property type="entry name" value="MtrAB_MtrB"/>
</dbReference>
<evidence type="ECO:0000256" key="8">
    <source>
        <dbReference type="ARBA" id="ARBA00022741"/>
    </source>
</evidence>
<evidence type="ECO:0000256" key="12">
    <source>
        <dbReference type="ARBA" id="ARBA00023012"/>
    </source>
</evidence>
<keyword evidence="7 16" id="KW-0812">Transmembrane</keyword>
<feature type="region of interest" description="Disordered" evidence="15">
    <location>
        <begin position="630"/>
        <end position="664"/>
    </location>
</feature>
<protein>
    <recommendedName>
        <fullName evidence="14">Sensor histidine kinase MtrB</fullName>
        <ecNumber evidence="3">2.7.13.3</ecNumber>
    </recommendedName>
</protein>
<feature type="compositionally biased region" description="Low complexity" evidence="15">
    <location>
        <begin position="31"/>
        <end position="46"/>
    </location>
</feature>
<comment type="catalytic activity">
    <reaction evidence="1">
        <text>ATP + protein L-histidine = ADP + protein N-phospho-L-histidine.</text>
        <dbReference type="EC" id="2.7.13.3"/>
    </reaction>
</comment>
<dbReference type="SMART" id="SM00387">
    <property type="entry name" value="HATPase_c"/>
    <property type="match status" value="1"/>
</dbReference>
<feature type="transmembrane region" description="Helical" evidence="16">
    <location>
        <begin position="73"/>
        <end position="92"/>
    </location>
</feature>
<dbReference type="SUPFAM" id="SSF158472">
    <property type="entry name" value="HAMP domain-like"/>
    <property type="match status" value="1"/>
</dbReference>
<evidence type="ECO:0000313" key="19">
    <source>
        <dbReference type="EMBL" id="AZI57480.1"/>
    </source>
</evidence>
<dbReference type="GO" id="GO:0000155">
    <property type="term" value="F:phosphorelay sensor kinase activity"/>
    <property type="evidence" value="ECO:0007669"/>
    <property type="project" value="InterPro"/>
</dbReference>
<keyword evidence="9" id="KW-0418">Kinase</keyword>
<evidence type="ECO:0000256" key="7">
    <source>
        <dbReference type="ARBA" id="ARBA00022692"/>
    </source>
</evidence>
<dbReference type="NCBIfam" id="NF040691">
    <property type="entry name" value="MtrAB_MtrB"/>
    <property type="match status" value="1"/>
</dbReference>
<evidence type="ECO:0000256" key="13">
    <source>
        <dbReference type="ARBA" id="ARBA00023136"/>
    </source>
</evidence>
<keyword evidence="10" id="KW-0067">ATP-binding</keyword>
<dbReference type="KEGG" id="nak:EH165_04185"/>
<dbReference type="FunFam" id="1.10.287.130:FF:000010">
    <property type="entry name" value="Two-component sensor histidine kinase"/>
    <property type="match status" value="1"/>
</dbReference>
<evidence type="ECO:0000256" key="15">
    <source>
        <dbReference type="SAM" id="MobiDB-lite"/>
    </source>
</evidence>
<dbReference type="Pfam" id="PF00672">
    <property type="entry name" value="HAMP"/>
    <property type="match status" value="1"/>
</dbReference>
<keyword evidence="4" id="KW-1003">Cell membrane</keyword>
<keyword evidence="12" id="KW-0902">Two-component regulatory system</keyword>
<organism evidence="19 20">
    <name type="scientific">Nakamurella antarctica</name>
    <dbReference type="NCBI Taxonomy" id="1902245"/>
    <lineage>
        <taxon>Bacteria</taxon>
        <taxon>Bacillati</taxon>
        <taxon>Actinomycetota</taxon>
        <taxon>Actinomycetes</taxon>
        <taxon>Nakamurellales</taxon>
        <taxon>Nakamurellaceae</taxon>
        <taxon>Nakamurella</taxon>
    </lineage>
</organism>
<dbReference type="InterPro" id="IPR003594">
    <property type="entry name" value="HATPase_dom"/>
</dbReference>
<keyword evidence="20" id="KW-1185">Reference proteome</keyword>
<comment type="subcellular location">
    <subcellularLocation>
        <location evidence="2">Cell membrane</location>
        <topology evidence="2">Multi-pass membrane protein</topology>
    </subcellularLocation>
</comment>